<sequence>MIMNKRSISVLLIAIMALLSGCDQSAQDPNVLLSEHQKDPIKELAITSDVDHSQFGYKQTFYVPIYSDIYTDRDARKVLLSATLSVRNTTLKKSLYINKIDYYDTDGALVKSYLDKPIELPAMATLNYIVEKEEDKGGSGANFIIEVEGVDETVKPVIEAVMIGNFSNKGFAFSTEGTPVIH</sequence>
<evidence type="ECO:0000313" key="3">
    <source>
        <dbReference type="Proteomes" id="UP000471465"/>
    </source>
</evidence>
<dbReference type="InterPro" id="IPR021471">
    <property type="entry name" value="DUF3124"/>
</dbReference>
<protein>
    <recommendedName>
        <fullName evidence="4">DUF3124 domain-containing protein</fullName>
    </recommendedName>
</protein>
<proteinExistence type="predicted"/>
<comment type="caution">
    <text evidence="2">The sequence shown here is derived from an EMBL/GenBank/DDBJ whole genome shotgun (WGS) entry which is preliminary data.</text>
</comment>
<dbReference type="Proteomes" id="UP000471465">
    <property type="component" value="Unassembled WGS sequence"/>
</dbReference>
<reference evidence="2 3" key="1">
    <citation type="submission" date="2019-09" db="EMBL/GenBank/DDBJ databases">
        <title>Draft genome sequence of Psychrobacter nivimaris LAMA 639, in search for biotechnological relevant genes.</title>
        <authorList>
            <person name="Lima A.O.S."/>
            <person name="Staloch B.E.K."/>
            <person name="Freitas R.C."/>
            <person name="Niero H."/>
            <person name="Silva M.A.C."/>
        </authorList>
    </citation>
    <scope>NUCLEOTIDE SEQUENCE [LARGE SCALE GENOMIC DNA]</scope>
    <source>
        <strain evidence="2 3">LAMA 639</strain>
    </source>
</reference>
<dbReference type="Pfam" id="PF11322">
    <property type="entry name" value="DUF3124"/>
    <property type="match status" value="1"/>
</dbReference>
<dbReference type="AlphaFoldDB" id="A0A6N7C1C2"/>
<evidence type="ECO:0000256" key="1">
    <source>
        <dbReference type="SAM" id="SignalP"/>
    </source>
</evidence>
<keyword evidence="3" id="KW-1185">Reference proteome</keyword>
<evidence type="ECO:0000313" key="2">
    <source>
        <dbReference type="EMBL" id="KAF0568587.1"/>
    </source>
</evidence>
<evidence type="ECO:0008006" key="4">
    <source>
        <dbReference type="Google" id="ProtNLM"/>
    </source>
</evidence>
<name>A0A6N7C1C2_9GAMM</name>
<dbReference type="PROSITE" id="PS51257">
    <property type="entry name" value="PROKAR_LIPOPROTEIN"/>
    <property type="match status" value="1"/>
</dbReference>
<accession>A0A6N7C1C2</accession>
<keyword evidence="1" id="KW-0732">Signal</keyword>
<organism evidence="2 3">
    <name type="scientific">Psychrobacter nivimaris</name>
    <dbReference type="NCBI Taxonomy" id="281738"/>
    <lineage>
        <taxon>Bacteria</taxon>
        <taxon>Pseudomonadati</taxon>
        <taxon>Pseudomonadota</taxon>
        <taxon>Gammaproteobacteria</taxon>
        <taxon>Moraxellales</taxon>
        <taxon>Moraxellaceae</taxon>
        <taxon>Psychrobacter</taxon>
    </lineage>
</organism>
<gene>
    <name evidence="2" type="ORF">FQV37_793</name>
</gene>
<feature type="signal peptide" evidence="1">
    <location>
        <begin position="1"/>
        <end position="26"/>
    </location>
</feature>
<feature type="chain" id="PRO_5027094421" description="DUF3124 domain-containing protein" evidence="1">
    <location>
        <begin position="27"/>
        <end position="182"/>
    </location>
</feature>
<dbReference type="EMBL" id="VZIZ01000018">
    <property type="protein sequence ID" value="KAF0568587.1"/>
    <property type="molecule type" value="Genomic_DNA"/>
</dbReference>